<dbReference type="SMART" id="SM00855">
    <property type="entry name" value="PGAM"/>
    <property type="match status" value="1"/>
</dbReference>
<accession>A0A1Y6B851</accession>
<dbReference type="InterPro" id="IPR050275">
    <property type="entry name" value="PGM_Phosphatase"/>
</dbReference>
<dbReference type="CDD" id="cd07067">
    <property type="entry name" value="HP_PGM_like"/>
    <property type="match status" value="1"/>
</dbReference>
<dbReference type="InterPro" id="IPR029033">
    <property type="entry name" value="His_PPase_superfam"/>
</dbReference>
<dbReference type="AlphaFoldDB" id="A0A1Y6B851"/>
<evidence type="ECO:0000313" key="5">
    <source>
        <dbReference type="EMBL" id="SME97920.1"/>
    </source>
</evidence>
<dbReference type="PANTHER" id="PTHR48100:SF1">
    <property type="entry name" value="HISTIDINE PHOSPHATASE FAMILY PROTEIN-RELATED"/>
    <property type="match status" value="1"/>
</dbReference>
<dbReference type="PANTHER" id="PTHR48100">
    <property type="entry name" value="BROAD-SPECIFICITY PHOSPHATASE YOR283W-RELATED"/>
    <property type="match status" value="1"/>
</dbReference>
<dbReference type="InterPro" id="IPR013078">
    <property type="entry name" value="His_Pase_superF_clade-1"/>
</dbReference>
<evidence type="ECO:0000256" key="4">
    <source>
        <dbReference type="PIRSR" id="PIRSR613078-2"/>
    </source>
</evidence>
<dbReference type="PIRSF" id="PIRSF000709">
    <property type="entry name" value="6PFK_2-Ptase"/>
    <property type="match status" value="1"/>
</dbReference>
<feature type="active site" description="Proton donor/acceptor" evidence="3">
    <location>
        <position position="88"/>
    </location>
</feature>
<dbReference type="GO" id="GO:0005737">
    <property type="term" value="C:cytoplasm"/>
    <property type="evidence" value="ECO:0007669"/>
    <property type="project" value="TreeGrafter"/>
</dbReference>
<gene>
    <name evidence="5" type="ORF">SAMN06296036_102401</name>
</gene>
<evidence type="ECO:0000256" key="2">
    <source>
        <dbReference type="ARBA" id="ARBA00023235"/>
    </source>
</evidence>
<sequence length="206" mass="23127">MTNKTVETEIYLLRHGQTVSNTLKRIQGQSDSSLTPSGLEQTERLAQRLAPLQFAALYSSPLGRAYETANVLGRYLDLKAQKEPRFQEISFGSVEGLTWSDVKEAHPELCEQWRQHVNHIALPDGESRDQAMERFTTALGELVQRHQGERIAIVTHGGVLAALFARILGIPSGKRPLCMIENASINILRYRDGWKIKTWGDVAHLP</sequence>
<feature type="binding site" evidence="4">
    <location>
        <begin position="14"/>
        <end position="21"/>
    </location>
    <ligand>
        <name>substrate</name>
    </ligand>
</feature>
<dbReference type="SUPFAM" id="SSF53254">
    <property type="entry name" value="Phosphoglycerate mutase-like"/>
    <property type="match status" value="1"/>
</dbReference>
<organism evidence="5 6">
    <name type="scientific">Pseudobacteriovorax antillogorgiicola</name>
    <dbReference type="NCBI Taxonomy" id="1513793"/>
    <lineage>
        <taxon>Bacteria</taxon>
        <taxon>Pseudomonadati</taxon>
        <taxon>Bdellovibrionota</taxon>
        <taxon>Oligoflexia</taxon>
        <taxon>Oligoflexales</taxon>
        <taxon>Pseudobacteriovoracaceae</taxon>
        <taxon>Pseudobacteriovorax</taxon>
    </lineage>
</organism>
<dbReference type="EMBL" id="FWZT01000002">
    <property type="protein sequence ID" value="SME97920.1"/>
    <property type="molecule type" value="Genomic_DNA"/>
</dbReference>
<keyword evidence="2" id="KW-0413">Isomerase</keyword>
<dbReference type="GO" id="GO:0016791">
    <property type="term" value="F:phosphatase activity"/>
    <property type="evidence" value="ECO:0007669"/>
    <property type="project" value="TreeGrafter"/>
</dbReference>
<dbReference type="OrthoDB" id="9781415at2"/>
<feature type="active site" description="Tele-phosphohistidine intermediate" evidence="3">
    <location>
        <position position="15"/>
    </location>
</feature>
<dbReference type="Pfam" id="PF00300">
    <property type="entry name" value="His_Phos_1"/>
    <property type="match status" value="1"/>
</dbReference>
<feature type="binding site" evidence="4">
    <location>
        <position position="64"/>
    </location>
    <ligand>
        <name>substrate</name>
    </ligand>
</feature>
<name>A0A1Y6B851_9BACT</name>
<dbReference type="Gene3D" id="3.40.50.1240">
    <property type="entry name" value="Phosphoglycerate mutase-like"/>
    <property type="match status" value="1"/>
</dbReference>
<evidence type="ECO:0000313" key="6">
    <source>
        <dbReference type="Proteomes" id="UP000192907"/>
    </source>
</evidence>
<dbReference type="STRING" id="1513793.SAMN06296036_102401"/>
<evidence type="ECO:0000256" key="3">
    <source>
        <dbReference type="PIRSR" id="PIRSR613078-1"/>
    </source>
</evidence>
<dbReference type="PROSITE" id="PS00175">
    <property type="entry name" value="PG_MUTASE"/>
    <property type="match status" value="1"/>
</dbReference>
<protein>
    <submittedName>
        <fullName evidence="5">Probable phosphoglycerate mutase</fullName>
    </submittedName>
</protein>
<keyword evidence="6" id="KW-1185">Reference proteome</keyword>
<reference evidence="6" key="1">
    <citation type="submission" date="2017-04" db="EMBL/GenBank/DDBJ databases">
        <authorList>
            <person name="Varghese N."/>
            <person name="Submissions S."/>
        </authorList>
    </citation>
    <scope>NUCLEOTIDE SEQUENCE [LARGE SCALE GENOMIC DNA]</scope>
    <source>
        <strain evidence="6">RKEM611</strain>
    </source>
</reference>
<dbReference type="RefSeq" id="WP_132314980.1">
    <property type="nucleotide sequence ID" value="NZ_FWZT01000002.1"/>
</dbReference>
<proteinExistence type="predicted"/>
<evidence type="ECO:0000256" key="1">
    <source>
        <dbReference type="ARBA" id="ARBA00023152"/>
    </source>
</evidence>
<keyword evidence="1" id="KW-0324">Glycolysis</keyword>
<dbReference type="Proteomes" id="UP000192907">
    <property type="component" value="Unassembled WGS sequence"/>
</dbReference>
<dbReference type="InterPro" id="IPR001345">
    <property type="entry name" value="PG/BPGM_mutase_AS"/>
</dbReference>